<organism evidence="1 2">
    <name type="scientific">Rhizobium tubonense</name>
    <dbReference type="NCBI Taxonomy" id="484088"/>
    <lineage>
        <taxon>Bacteria</taxon>
        <taxon>Pseudomonadati</taxon>
        <taxon>Pseudomonadota</taxon>
        <taxon>Alphaproteobacteria</taxon>
        <taxon>Hyphomicrobiales</taxon>
        <taxon>Rhizobiaceae</taxon>
        <taxon>Rhizobium/Agrobacterium group</taxon>
        <taxon>Rhizobium</taxon>
    </lineage>
</organism>
<reference evidence="1 2" key="1">
    <citation type="journal article" date="2018" name="Sci. Rep.">
        <title>Rhizobium tumorigenes sp. nov., a novel plant tumorigenic bacterium isolated from cane gall tumors on thornless blackberry.</title>
        <authorList>
            <person name="Kuzmanovi N."/>
            <person name="Smalla K."/>
            <person name="Gronow S."/>
            <person name="PuBawska J."/>
        </authorList>
    </citation>
    <scope>NUCLEOTIDE SEQUENCE [LARGE SCALE GENOMIC DNA]</scope>
    <source>
        <strain evidence="1 2">CCBAU 85046</strain>
    </source>
</reference>
<evidence type="ECO:0008006" key="3">
    <source>
        <dbReference type="Google" id="ProtNLM"/>
    </source>
</evidence>
<protein>
    <recommendedName>
        <fullName evidence="3">Aquaporin family protein</fullName>
    </recommendedName>
</protein>
<dbReference type="EMBL" id="PCDP01000020">
    <property type="protein sequence ID" value="PZM15406.1"/>
    <property type="molecule type" value="Genomic_DNA"/>
</dbReference>
<evidence type="ECO:0000313" key="1">
    <source>
        <dbReference type="EMBL" id="PZM15406.1"/>
    </source>
</evidence>
<name>A0A2W4EPD6_9HYPH</name>
<gene>
    <name evidence="1" type="ORF">CPY51_07355</name>
</gene>
<dbReference type="Gene3D" id="6.10.140.1330">
    <property type="match status" value="1"/>
</dbReference>
<evidence type="ECO:0000313" key="2">
    <source>
        <dbReference type="Proteomes" id="UP000248925"/>
    </source>
</evidence>
<comment type="caution">
    <text evidence="1">The sequence shown here is derived from an EMBL/GenBank/DDBJ whole genome shotgun (WGS) entry which is preliminary data.</text>
</comment>
<keyword evidence="2" id="KW-1185">Reference proteome</keyword>
<sequence>MGSRVLLGAIVAPPDPVAPIAIASTFPVPSRVLTIIECEGLVNATTFVLVGFTSAAIHGASVNPVASISRYVVATASEVGWRISMALTAIRVMRSAGDTRIAPAGGN</sequence>
<dbReference type="Proteomes" id="UP000248925">
    <property type="component" value="Unassembled WGS sequence"/>
</dbReference>
<dbReference type="AlphaFoldDB" id="A0A2W4EPD6"/>
<accession>A0A2W4EPD6</accession>
<proteinExistence type="predicted"/>